<keyword evidence="1" id="KW-0863">Zinc-finger</keyword>
<dbReference type="InterPro" id="IPR007527">
    <property type="entry name" value="Znf_SWIM"/>
</dbReference>
<dbReference type="PROSITE" id="PS50966">
    <property type="entry name" value="ZF_SWIM"/>
    <property type="match status" value="1"/>
</dbReference>
<evidence type="ECO:0000259" key="3">
    <source>
        <dbReference type="PROSITE" id="PS50966"/>
    </source>
</evidence>
<accession>A0AAN7VQ57</accession>
<dbReference type="AlphaFoldDB" id="A0AAN7VQ57"/>
<feature type="region of interest" description="Disordered" evidence="2">
    <location>
        <begin position="219"/>
        <end position="242"/>
    </location>
</feature>
<organism evidence="4 5">
    <name type="scientific">Pyrocoelia pectoralis</name>
    <dbReference type="NCBI Taxonomy" id="417401"/>
    <lineage>
        <taxon>Eukaryota</taxon>
        <taxon>Metazoa</taxon>
        <taxon>Ecdysozoa</taxon>
        <taxon>Arthropoda</taxon>
        <taxon>Hexapoda</taxon>
        <taxon>Insecta</taxon>
        <taxon>Pterygota</taxon>
        <taxon>Neoptera</taxon>
        <taxon>Endopterygota</taxon>
        <taxon>Coleoptera</taxon>
        <taxon>Polyphaga</taxon>
        <taxon>Elateriformia</taxon>
        <taxon>Elateroidea</taxon>
        <taxon>Lampyridae</taxon>
        <taxon>Lampyrinae</taxon>
        <taxon>Pyrocoelia</taxon>
    </lineage>
</organism>
<keyword evidence="1" id="KW-0862">Zinc</keyword>
<comment type="caution">
    <text evidence="4">The sequence shown here is derived from an EMBL/GenBank/DDBJ whole genome shotgun (WGS) entry which is preliminary data.</text>
</comment>
<dbReference type="EMBL" id="JAVRBK010000002">
    <property type="protein sequence ID" value="KAK5647824.1"/>
    <property type="molecule type" value="Genomic_DNA"/>
</dbReference>
<keyword evidence="1" id="KW-0479">Metal-binding</keyword>
<dbReference type="GO" id="GO:0008270">
    <property type="term" value="F:zinc ion binding"/>
    <property type="evidence" value="ECO:0007669"/>
    <property type="project" value="UniProtKB-KW"/>
</dbReference>
<name>A0AAN7VQ57_9COLE</name>
<dbReference type="Proteomes" id="UP001329430">
    <property type="component" value="Chromosome 2"/>
</dbReference>
<proteinExistence type="predicted"/>
<evidence type="ECO:0000313" key="4">
    <source>
        <dbReference type="EMBL" id="KAK5647824.1"/>
    </source>
</evidence>
<evidence type="ECO:0000256" key="1">
    <source>
        <dbReference type="PROSITE-ProRule" id="PRU00325"/>
    </source>
</evidence>
<evidence type="ECO:0000256" key="2">
    <source>
        <dbReference type="SAM" id="MobiDB-lite"/>
    </source>
</evidence>
<feature type="domain" description="SWIM-type" evidence="3">
    <location>
        <begin position="101"/>
        <end position="133"/>
    </location>
</feature>
<gene>
    <name evidence="4" type="ORF">RI129_002716</name>
</gene>
<protein>
    <recommendedName>
        <fullName evidence="3">SWIM-type domain-containing protein</fullName>
    </recommendedName>
</protein>
<sequence length="268" mass="31140">MHKIIKYFYLNRKTVKRLDKGLHAVLKYIRNKTVERIIKSTKGKHTIHAKQIFDRHRTALLGSYKVECVDSNKWIIILDSNEYIVEQISNQICCNLVCQFCQICIHMYNCTCPDFLIRAVICKHIHCLILHNGEPATNQANLQNINTQETEHFNIKDVNQHFSLNNKNSHTSVAHEITKNNSHVNVINSLLDMVNNNQSQNNSSFIESSQNHRKTITKQNRFHSTRRKIKKAARQKKPKMDEAKSIKAALLDAKELYISGNSSYDHLY</sequence>
<keyword evidence="5" id="KW-1185">Reference proteome</keyword>
<feature type="compositionally biased region" description="Basic residues" evidence="2">
    <location>
        <begin position="219"/>
        <end position="237"/>
    </location>
</feature>
<reference evidence="4 5" key="1">
    <citation type="journal article" date="2024" name="Insects">
        <title>An Improved Chromosome-Level Genome Assembly of the Firefly Pyrocoelia pectoralis.</title>
        <authorList>
            <person name="Fu X."/>
            <person name="Meyer-Rochow V.B."/>
            <person name="Ballantyne L."/>
            <person name="Zhu X."/>
        </authorList>
    </citation>
    <scope>NUCLEOTIDE SEQUENCE [LARGE SCALE GENOMIC DNA]</scope>
    <source>
        <strain evidence="4">XCY_ONT2</strain>
    </source>
</reference>
<evidence type="ECO:0000313" key="5">
    <source>
        <dbReference type="Proteomes" id="UP001329430"/>
    </source>
</evidence>